<dbReference type="Proteomes" id="UP001501509">
    <property type="component" value="Unassembled WGS sequence"/>
</dbReference>
<dbReference type="InterPro" id="IPR001128">
    <property type="entry name" value="Cyt_P450"/>
</dbReference>
<evidence type="ECO:0000256" key="3">
    <source>
        <dbReference type="ARBA" id="ARBA00023004"/>
    </source>
</evidence>
<dbReference type="EMBL" id="BAAATD010000002">
    <property type="protein sequence ID" value="GAA2583471.1"/>
    <property type="molecule type" value="Genomic_DNA"/>
</dbReference>
<keyword evidence="5" id="KW-1185">Reference proteome</keyword>
<dbReference type="SUPFAM" id="SSF48264">
    <property type="entry name" value="Cytochrome P450"/>
    <property type="match status" value="1"/>
</dbReference>
<sequence>MAQASAVDSLRITSQVLVPTVLRGILARRPRVVALAEAVDADRRAGRLLRRMRAKYGTGPLRLKLPLRSVALVLAENDVRRVLEESPEPFAVANLEKRAALWHFQPHGLLTSSGAERADRRRFNEAVLDTPKPVHRHGDAIAAKVSEEATTLMADADTLTWDDFRVAWWRVIHRVVLGDAARDDDRVSDLLTRLRMEANWAYVPRRPMIYREFRRRVDAYVREAEPGSLAELVATTPATERTRPQDQLPQWLFAFEPAGMAAYLALALLAAHPGQARRAHEEIEGRDLSEPQDLPFLRACVQESVRLWPTTLAILRDSTTETDWDGRTLEAGTALLIPTAFVDRDEETLPYADAFAPDVWLDGTARRSWAAIPFSGGPGECPGRNLVLLTTSQFLAHLLAGRTFRQTGGRRLSPDRPLPRTLGPFRLRFEVARRGE</sequence>
<evidence type="ECO:0000313" key="4">
    <source>
        <dbReference type="EMBL" id="GAA2583471.1"/>
    </source>
</evidence>
<name>A0ABN3PFM1_9ACTN</name>
<reference evidence="4 5" key="1">
    <citation type="journal article" date="2019" name="Int. J. Syst. Evol. Microbiol.">
        <title>The Global Catalogue of Microorganisms (GCM) 10K type strain sequencing project: providing services to taxonomists for standard genome sequencing and annotation.</title>
        <authorList>
            <consortium name="The Broad Institute Genomics Platform"/>
            <consortium name="The Broad Institute Genome Sequencing Center for Infectious Disease"/>
            <person name="Wu L."/>
            <person name="Ma J."/>
        </authorList>
    </citation>
    <scope>NUCLEOTIDE SEQUENCE [LARGE SCALE GENOMIC DNA]</scope>
    <source>
        <strain evidence="4 5">JCM 6833</strain>
    </source>
</reference>
<gene>
    <name evidence="4" type="ORF">GCM10010411_15180</name>
</gene>
<accession>A0ABN3PFM1</accession>
<dbReference type="PRINTS" id="PR00465">
    <property type="entry name" value="EP450IV"/>
</dbReference>
<keyword evidence="3" id="KW-0408">Iron</keyword>
<evidence type="ECO:0000256" key="2">
    <source>
        <dbReference type="ARBA" id="ARBA00022723"/>
    </source>
</evidence>
<protein>
    <submittedName>
        <fullName evidence="4">Cytochrome P450</fullName>
    </submittedName>
</protein>
<comment type="caution">
    <text evidence="4">The sequence shown here is derived from an EMBL/GenBank/DDBJ whole genome shotgun (WGS) entry which is preliminary data.</text>
</comment>
<keyword evidence="2" id="KW-0479">Metal-binding</keyword>
<evidence type="ECO:0000256" key="1">
    <source>
        <dbReference type="ARBA" id="ARBA00010617"/>
    </source>
</evidence>
<evidence type="ECO:0000313" key="5">
    <source>
        <dbReference type="Proteomes" id="UP001501509"/>
    </source>
</evidence>
<dbReference type="PANTHER" id="PTHR24305">
    <property type="entry name" value="CYTOCHROME P450"/>
    <property type="match status" value="1"/>
</dbReference>
<organism evidence="4 5">
    <name type="scientific">Actinomadura fulvescens</name>
    <dbReference type="NCBI Taxonomy" id="46160"/>
    <lineage>
        <taxon>Bacteria</taxon>
        <taxon>Bacillati</taxon>
        <taxon>Actinomycetota</taxon>
        <taxon>Actinomycetes</taxon>
        <taxon>Streptosporangiales</taxon>
        <taxon>Thermomonosporaceae</taxon>
        <taxon>Actinomadura</taxon>
    </lineage>
</organism>
<dbReference type="InterPro" id="IPR050121">
    <property type="entry name" value="Cytochrome_P450_monoxygenase"/>
</dbReference>
<dbReference type="Gene3D" id="1.10.630.10">
    <property type="entry name" value="Cytochrome P450"/>
    <property type="match status" value="1"/>
</dbReference>
<dbReference type="InterPro" id="IPR002403">
    <property type="entry name" value="Cyt_P450_E_grp-IV"/>
</dbReference>
<dbReference type="PANTHER" id="PTHR24305:SF166">
    <property type="entry name" value="CYTOCHROME P450 12A4, MITOCHONDRIAL-RELATED"/>
    <property type="match status" value="1"/>
</dbReference>
<comment type="similarity">
    <text evidence="1">Belongs to the cytochrome P450 family.</text>
</comment>
<dbReference type="InterPro" id="IPR036396">
    <property type="entry name" value="Cyt_P450_sf"/>
</dbReference>
<dbReference type="Pfam" id="PF00067">
    <property type="entry name" value="p450"/>
    <property type="match status" value="1"/>
</dbReference>
<proteinExistence type="inferred from homology"/>